<comment type="caution">
    <text evidence="3">The sequence shown here is derived from an EMBL/GenBank/DDBJ whole genome shotgun (WGS) entry which is preliminary data.</text>
</comment>
<evidence type="ECO:0000256" key="1">
    <source>
        <dbReference type="SAM" id="SignalP"/>
    </source>
</evidence>
<accession>A0ABV6TZY0</accession>
<dbReference type="PROSITE" id="PS51257">
    <property type="entry name" value="PROKAR_LIPOPROTEIN"/>
    <property type="match status" value="1"/>
</dbReference>
<dbReference type="InterPro" id="IPR025164">
    <property type="entry name" value="Toastrack_DUF4097"/>
</dbReference>
<keyword evidence="4" id="KW-1185">Reference proteome</keyword>
<sequence length="229" mass="23942">MRQKTTIVAAAGAVLGLSLALTGCRVGFGPQEQATQSYDVTDKVAALEIRTGSGEVVVGETDRQGVHVTETLHWSGERPSDGHRVDGDTLKLVYSCVNCVHSVDYRVDIPRGLAVRIDTGSGEITLRDLTGRVTASTGSGEIDARGLAGDQVAANTGSGEVKLRFARAPQRVTVQTGSGDGEVWVPDGTYNVTTQTGSGEQRVEVAQDPSAPQTIVVKTGSGDAVVHKQ</sequence>
<dbReference type="EMBL" id="JBHMQT010000003">
    <property type="protein sequence ID" value="MFC0861292.1"/>
    <property type="molecule type" value="Genomic_DNA"/>
</dbReference>
<gene>
    <name evidence="3" type="ORF">ACFHYQ_03165</name>
</gene>
<name>A0ABV6TZY0_9ACTN</name>
<proteinExistence type="predicted"/>
<evidence type="ECO:0000259" key="2">
    <source>
        <dbReference type="Pfam" id="PF13349"/>
    </source>
</evidence>
<protein>
    <submittedName>
        <fullName evidence="3">DUF4097 domain-containing protein</fullName>
    </submittedName>
</protein>
<evidence type="ECO:0000313" key="3">
    <source>
        <dbReference type="EMBL" id="MFC0861292.1"/>
    </source>
</evidence>
<dbReference type="Proteomes" id="UP001589870">
    <property type="component" value="Unassembled WGS sequence"/>
</dbReference>
<feature type="domain" description="DUF4097" evidence="2">
    <location>
        <begin position="115"/>
        <end position="223"/>
    </location>
</feature>
<dbReference type="Pfam" id="PF13349">
    <property type="entry name" value="DUF4097"/>
    <property type="match status" value="1"/>
</dbReference>
<dbReference type="Gene3D" id="2.160.20.120">
    <property type="match status" value="1"/>
</dbReference>
<feature type="signal peptide" evidence="1">
    <location>
        <begin position="1"/>
        <end position="20"/>
    </location>
</feature>
<reference evidence="3 4" key="1">
    <citation type="submission" date="2024-09" db="EMBL/GenBank/DDBJ databases">
        <authorList>
            <person name="Sun Q."/>
            <person name="Mori K."/>
        </authorList>
    </citation>
    <scope>NUCLEOTIDE SEQUENCE [LARGE SCALE GENOMIC DNA]</scope>
    <source>
        <strain evidence="3 4">TBRC 1851</strain>
    </source>
</reference>
<feature type="chain" id="PRO_5046240902" evidence="1">
    <location>
        <begin position="21"/>
        <end position="229"/>
    </location>
</feature>
<organism evidence="3 4">
    <name type="scientific">Sphaerimonospora cavernae</name>
    <dbReference type="NCBI Taxonomy" id="1740611"/>
    <lineage>
        <taxon>Bacteria</taxon>
        <taxon>Bacillati</taxon>
        <taxon>Actinomycetota</taxon>
        <taxon>Actinomycetes</taxon>
        <taxon>Streptosporangiales</taxon>
        <taxon>Streptosporangiaceae</taxon>
        <taxon>Sphaerimonospora</taxon>
    </lineage>
</organism>
<evidence type="ECO:0000313" key="4">
    <source>
        <dbReference type="Proteomes" id="UP001589870"/>
    </source>
</evidence>
<keyword evidence="1" id="KW-0732">Signal</keyword>
<dbReference type="RefSeq" id="WP_394299505.1">
    <property type="nucleotide sequence ID" value="NZ_JBHMQT010000003.1"/>
</dbReference>